<evidence type="ECO:0000256" key="5">
    <source>
        <dbReference type="SAM" id="MobiDB-lite"/>
    </source>
</evidence>
<proteinExistence type="predicted"/>
<dbReference type="STRING" id="139825.A0A401GKY3"/>
<dbReference type="GO" id="GO:0000965">
    <property type="term" value="P:mitochondrial RNA 3'-end processing"/>
    <property type="evidence" value="ECO:0007669"/>
    <property type="project" value="TreeGrafter"/>
</dbReference>
<dbReference type="Gene3D" id="3.40.50.300">
    <property type="entry name" value="P-loop containing nucleotide triphosphate hydrolases"/>
    <property type="match status" value="2"/>
</dbReference>
<name>A0A401GKY3_9APHY</name>
<evidence type="ECO:0000313" key="8">
    <source>
        <dbReference type="Proteomes" id="UP000287166"/>
    </source>
</evidence>
<dbReference type="EMBL" id="BFAD01000004">
    <property type="protein sequence ID" value="GBE82827.1"/>
    <property type="molecule type" value="Genomic_DNA"/>
</dbReference>
<feature type="compositionally biased region" description="Basic and acidic residues" evidence="5">
    <location>
        <begin position="687"/>
        <end position="709"/>
    </location>
</feature>
<evidence type="ECO:0000256" key="4">
    <source>
        <dbReference type="ARBA" id="ARBA00022840"/>
    </source>
</evidence>
<dbReference type="SMART" id="SM00490">
    <property type="entry name" value="HELICc"/>
    <property type="match status" value="1"/>
</dbReference>
<dbReference type="PANTHER" id="PTHR12131:SF1">
    <property type="entry name" value="ATP-DEPENDENT RNA HELICASE SUPV3L1, MITOCHONDRIAL-RELATED"/>
    <property type="match status" value="1"/>
</dbReference>
<feature type="region of interest" description="Disordered" evidence="5">
    <location>
        <begin position="204"/>
        <end position="234"/>
    </location>
</feature>
<dbReference type="AlphaFoldDB" id="A0A401GKY3"/>
<evidence type="ECO:0000256" key="3">
    <source>
        <dbReference type="ARBA" id="ARBA00022806"/>
    </source>
</evidence>
<feature type="region of interest" description="Disordered" evidence="5">
    <location>
        <begin position="687"/>
        <end position="736"/>
    </location>
</feature>
<dbReference type="Pfam" id="PF12513">
    <property type="entry name" value="SUV3_C"/>
    <property type="match status" value="1"/>
</dbReference>
<dbReference type="GeneID" id="38779744"/>
<dbReference type="PROSITE" id="PS51194">
    <property type="entry name" value="HELICASE_CTER"/>
    <property type="match status" value="1"/>
</dbReference>
<dbReference type="Proteomes" id="UP000287166">
    <property type="component" value="Unassembled WGS sequence"/>
</dbReference>
<dbReference type="GO" id="GO:0004386">
    <property type="term" value="F:helicase activity"/>
    <property type="evidence" value="ECO:0007669"/>
    <property type="project" value="UniProtKB-KW"/>
</dbReference>
<dbReference type="InterPro" id="IPR050699">
    <property type="entry name" value="RNA-DNA_Helicase"/>
</dbReference>
<evidence type="ECO:0000256" key="2">
    <source>
        <dbReference type="ARBA" id="ARBA00022801"/>
    </source>
</evidence>
<gene>
    <name evidence="7" type="ORF">SCP_0412140</name>
</gene>
<dbReference type="GO" id="GO:0016787">
    <property type="term" value="F:hydrolase activity"/>
    <property type="evidence" value="ECO:0007669"/>
    <property type="project" value="UniProtKB-KW"/>
</dbReference>
<evidence type="ECO:0000313" key="7">
    <source>
        <dbReference type="EMBL" id="GBE82827.1"/>
    </source>
</evidence>
<dbReference type="InterPro" id="IPR055206">
    <property type="entry name" value="DEXQc_SUV3"/>
</dbReference>
<dbReference type="CDD" id="cd18805">
    <property type="entry name" value="SF2_C_suv3"/>
    <property type="match status" value="1"/>
</dbReference>
<dbReference type="FunCoup" id="A0A401GKY3">
    <property type="interactions" value="326"/>
</dbReference>
<dbReference type="PANTHER" id="PTHR12131">
    <property type="entry name" value="ATP-DEPENDENT RNA AND DNA HELICASE"/>
    <property type="match status" value="1"/>
</dbReference>
<dbReference type="InterPro" id="IPR022192">
    <property type="entry name" value="SUV3_C"/>
</dbReference>
<sequence length="736" mass="81936">MADVRSEHPTILIAPDDVAAHFEHMVTAWSKSKMLAQRLYEFGIPQQHIPVLLSIFVKEMSLGNVMSTLLYTHEEVSRIAYDLSHPGTSNMVDIYLTKILYEWATRRVGQVALAKDLPPDTLYKLTQLFEAADLSRPFTWFRYARMSERRKVIMHVGPTNSGKTHNALRALAAARTGLYAGPLRLLAHEIWERLNNGQIVPLGASPEADAEPDPGTNVELGDAPVGGSGPVLQRDGDPRYARLCNLITGEEQKIVDENAPLTSCTVEMASTSRTFDVAVIDEIQMIADRDRGSAWASAVLGLNARELHLCGEETAVPLVEAILRDTGDKLIVNRYERLSPLEVAPSSLEGNLKLVQKGDCIVTFSRKNIFDIKNKIEKMTNLRCAVAYGRLPPEIRSEQASLFNKPGSGYDILVASDAIGMGLNLKIKRVIFQAVSKFDGGKLRQLSTSQIKQIAGRAGRYGLHGTDSSAGVVTTLFGPDLPVVRKALLRPMQPLKFARLSNGAQDSFRHIVNALPRDSAARTIIQVYQFVAKMHPIYEFVDFAAMRAKLDFVDEVAGDLTIADRSLLLQAPTPWSDEVALQACGRMMVLYRTEMRVSLKRALKDSGLWDSFNDILRMSETSSEPEHFGNALQMLESLHKTIVMYLWLSYRKMVGFPDQTEAFEVKAQAERAMEWCLERLTAARLQQSEERQQGKKIWPKKEPQVEKPGRPPKGQSDVTSGEGRSSRGWVQPAALQ</sequence>
<dbReference type="Gene3D" id="1.20.272.40">
    <property type="match status" value="1"/>
</dbReference>
<dbReference type="GO" id="GO:0045025">
    <property type="term" value="C:mitochondrial degradosome"/>
    <property type="evidence" value="ECO:0007669"/>
    <property type="project" value="TreeGrafter"/>
</dbReference>
<dbReference type="InParanoid" id="A0A401GKY3"/>
<keyword evidence="1" id="KW-0547">Nucleotide-binding</keyword>
<dbReference type="GO" id="GO:0005524">
    <property type="term" value="F:ATP binding"/>
    <property type="evidence" value="ECO:0007669"/>
    <property type="project" value="UniProtKB-KW"/>
</dbReference>
<feature type="domain" description="Helicase C-terminal" evidence="6">
    <location>
        <begin position="347"/>
        <end position="516"/>
    </location>
</feature>
<keyword evidence="8" id="KW-1185">Reference proteome</keyword>
<dbReference type="SUPFAM" id="SSF52540">
    <property type="entry name" value="P-loop containing nucleoside triphosphate hydrolases"/>
    <property type="match status" value="1"/>
</dbReference>
<dbReference type="Gene3D" id="1.20.58.1080">
    <property type="match status" value="1"/>
</dbReference>
<keyword evidence="4" id="KW-0067">ATP-binding</keyword>
<dbReference type="InterPro" id="IPR001650">
    <property type="entry name" value="Helicase_C-like"/>
</dbReference>
<dbReference type="InterPro" id="IPR027417">
    <property type="entry name" value="P-loop_NTPase"/>
</dbReference>
<dbReference type="FunFam" id="3.40.50.300:FF:000957">
    <property type="entry name" value="ATP-dependent RNA helicase SUV3L, mitochondrial"/>
    <property type="match status" value="1"/>
</dbReference>
<dbReference type="Pfam" id="PF00271">
    <property type="entry name" value="Helicase_C"/>
    <property type="match status" value="1"/>
</dbReference>
<keyword evidence="3 7" id="KW-0347">Helicase</keyword>
<dbReference type="OrthoDB" id="6692397at2759"/>
<dbReference type="RefSeq" id="XP_027613740.1">
    <property type="nucleotide sequence ID" value="XM_027757939.1"/>
</dbReference>
<evidence type="ECO:0000256" key="1">
    <source>
        <dbReference type="ARBA" id="ARBA00022741"/>
    </source>
</evidence>
<dbReference type="Pfam" id="PF22527">
    <property type="entry name" value="DEXQc_Suv3"/>
    <property type="match status" value="2"/>
</dbReference>
<reference evidence="7 8" key="1">
    <citation type="journal article" date="2018" name="Sci. Rep.">
        <title>Genome sequence of the cauliflower mushroom Sparassis crispa (Hanabiratake) and its association with beneficial usage.</title>
        <authorList>
            <person name="Kiyama R."/>
            <person name="Furutani Y."/>
            <person name="Kawaguchi K."/>
            <person name="Nakanishi T."/>
        </authorList>
    </citation>
    <scope>NUCLEOTIDE SEQUENCE [LARGE SCALE GENOMIC DNA]</scope>
</reference>
<protein>
    <submittedName>
        <fullName evidence="7">ATP-dependent RNA helicase suv3, mitochondrial</fullName>
    </submittedName>
</protein>
<keyword evidence="2" id="KW-0378">Hydrolase</keyword>
<evidence type="ECO:0000259" key="6">
    <source>
        <dbReference type="PROSITE" id="PS51194"/>
    </source>
</evidence>
<organism evidence="7 8">
    <name type="scientific">Sparassis crispa</name>
    <dbReference type="NCBI Taxonomy" id="139825"/>
    <lineage>
        <taxon>Eukaryota</taxon>
        <taxon>Fungi</taxon>
        <taxon>Dikarya</taxon>
        <taxon>Basidiomycota</taxon>
        <taxon>Agaricomycotina</taxon>
        <taxon>Agaricomycetes</taxon>
        <taxon>Polyporales</taxon>
        <taxon>Sparassidaceae</taxon>
        <taxon>Sparassis</taxon>
    </lineage>
</organism>
<comment type="caution">
    <text evidence="7">The sequence shown here is derived from an EMBL/GenBank/DDBJ whole genome shotgun (WGS) entry which is preliminary data.</text>
</comment>
<accession>A0A401GKY3</accession>